<dbReference type="EMBL" id="JAEUBE010000295">
    <property type="protein sequence ID" value="KAH3666222.1"/>
    <property type="molecule type" value="Genomic_DNA"/>
</dbReference>
<protein>
    <submittedName>
        <fullName evidence="1">Uncharacterized protein</fullName>
    </submittedName>
</protein>
<accession>A0A9P8P7G9</accession>
<dbReference type="GeneID" id="70236376"/>
<reference evidence="1" key="1">
    <citation type="journal article" date="2021" name="Open Biol.">
        <title>Shared evolutionary footprints suggest mitochondrial oxidative damage underlies multiple complex I losses in fungi.</title>
        <authorList>
            <person name="Schikora-Tamarit M.A."/>
            <person name="Marcet-Houben M."/>
            <person name="Nosek J."/>
            <person name="Gabaldon T."/>
        </authorList>
    </citation>
    <scope>NUCLEOTIDE SEQUENCE</scope>
    <source>
        <strain evidence="1">CBS6075</strain>
    </source>
</reference>
<dbReference type="RefSeq" id="XP_046061426.1">
    <property type="nucleotide sequence ID" value="XM_046205487.1"/>
</dbReference>
<comment type="caution">
    <text evidence="1">The sequence shown here is derived from an EMBL/GenBank/DDBJ whole genome shotgun (WGS) entry which is preliminary data.</text>
</comment>
<evidence type="ECO:0000313" key="1">
    <source>
        <dbReference type="EMBL" id="KAH3666222.1"/>
    </source>
</evidence>
<organism evidence="1 2">
    <name type="scientific">Ogataea philodendri</name>
    <dbReference type="NCBI Taxonomy" id="1378263"/>
    <lineage>
        <taxon>Eukaryota</taxon>
        <taxon>Fungi</taxon>
        <taxon>Dikarya</taxon>
        <taxon>Ascomycota</taxon>
        <taxon>Saccharomycotina</taxon>
        <taxon>Pichiomycetes</taxon>
        <taxon>Pichiales</taxon>
        <taxon>Pichiaceae</taxon>
        <taxon>Ogataea</taxon>
    </lineage>
</organism>
<gene>
    <name evidence="1" type="ORF">OGAPHI_004411</name>
</gene>
<reference evidence="1" key="2">
    <citation type="submission" date="2021-01" db="EMBL/GenBank/DDBJ databases">
        <authorList>
            <person name="Schikora-Tamarit M.A."/>
        </authorList>
    </citation>
    <scope>NUCLEOTIDE SEQUENCE</scope>
    <source>
        <strain evidence="1">CBS6075</strain>
    </source>
</reference>
<dbReference type="Proteomes" id="UP000769157">
    <property type="component" value="Unassembled WGS sequence"/>
</dbReference>
<keyword evidence="2" id="KW-1185">Reference proteome</keyword>
<dbReference type="AlphaFoldDB" id="A0A9P8P7G9"/>
<name>A0A9P8P7G9_9ASCO</name>
<evidence type="ECO:0000313" key="2">
    <source>
        <dbReference type="Proteomes" id="UP000769157"/>
    </source>
</evidence>
<proteinExistence type="predicted"/>
<sequence length="100" mass="11359">MFKDNATLPKISFILVLMASEILKLQRNRNTSSKVMVLSPFLRIRMSLYQRRYVLASGRERSFAVRDRGMWLSSCAINVSVLFENVIGSFLESPVSSAIV</sequence>